<dbReference type="EnsemblPlants" id="OMERI04G21110.1">
    <property type="protein sequence ID" value="OMERI04G21110.1"/>
    <property type="gene ID" value="OMERI04G21110"/>
</dbReference>
<evidence type="ECO:0000256" key="1">
    <source>
        <dbReference type="SAM" id="MobiDB-lite"/>
    </source>
</evidence>
<sequence length="83" mass="9112">MRPRLLACRARARGGGGPAQRGEASSATGRRGGQDEAAGPFAGAPAREAERERRRWRWLRLAAQIGGERDGERGEEREREGEK</sequence>
<feature type="compositionally biased region" description="Low complexity" evidence="1">
    <location>
        <begin position="36"/>
        <end position="46"/>
    </location>
</feature>
<feature type="region of interest" description="Disordered" evidence="1">
    <location>
        <begin position="1"/>
        <end position="83"/>
    </location>
</feature>
<dbReference type="HOGENOM" id="CLU_2546439_0_0_1"/>
<feature type="compositionally biased region" description="Basic and acidic residues" evidence="1">
    <location>
        <begin position="67"/>
        <end position="83"/>
    </location>
</feature>
<accession>A0A0E0DIG1</accession>
<reference evidence="2" key="2">
    <citation type="submission" date="2018-05" db="EMBL/GenBank/DDBJ databases">
        <title>OmerRS3 (Oryza meridionalis Reference Sequence Version 3).</title>
        <authorList>
            <person name="Zhang J."/>
            <person name="Kudrna D."/>
            <person name="Lee S."/>
            <person name="Talag J."/>
            <person name="Welchert J."/>
            <person name="Wing R.A."/>
        </authorList>
    </citation>
    <scope>NUCLEOTIDE SEQUENCE [LARGE SCALE GENOMIC DNA]</scope>
    <source>
        <strain evidence="2">cv. OR44</strain>
    </source>
</reference>
<protein>
    <submittedName>
        <fullName evidence="2">Uncharacterized protein</fullName>
    </submittedName>
</protein>
<reference evidence="2" key="1">
    <citation type="submission" date="2015-04" db="UniProtKB">
        <authorList>
            <consortium name="EnsemblPlants"/>
        </authorList>
    </citation>
    <scope>IDENTIFICATION</scope>
</reference>
<dbReference type="Gramene" id="OMERI04G21110.1">
    <property type="protein sequence ID" value="OMERI04G21110.1"/>
    <property type="gene ID" value="OMERI04G21110"/>
</dbReference>
<dbReference type="Proteomes" id="UP000008021">
    <property type="component" value="Chromosome 4"/>
</dbReference>
<keyword evidence="3" id="KW-1185">Reference proteome</keyword>
<evidence type="ECO:0000313" key="3">
    <source>
        <dbReference type="Proteomes" id="UP000008021"/>
    </source>
</evidence>
<proteinExistence type="predicted"/>
<dbReference type="AlphaFoldDB" id="A0A0E0DIG1"/>
<organism evidence="2">
    <name type="scientific">Oryza meridionalis</name>
    <dbReference type="NCBI Taxonomy" id="40149"/>
    <lineage>
        <taxon>Eukaryota</taxon>
        <taxon>Viridiplantae</taxon>
        <taxon>Streptophyta</taxon>
        <taxon>Embryophyta</taxon>
        <taxon>Tracheophyta</taxon>
        <taxon>Spermatophyta</taxon>
        <taxon>Magnoliopsida</taxon>
        <taxon>Liliopsida</taxon>
        <taxon>Poales</taxon>
        <taxon>Poaceae</taxon>
        <taxon>BOP clade</taxon>
        <taxon>Oryzoideae</taxon>
        <taxon>Oryzeae</taxon>
        <taxon>Oryzinae</taxon>
        <taxon>Oryza</taxon>
    </lineage>
</organism>
<evidence type="ECO:0000313" key="2">
    <source>
        <dbReference type="EnsemblPlants" id="OMERI04G21110.1"/>
    </source>
</evidence>
<name>A0A0E0DIG1_9ORYZ</name>